<organism evidence="2 3">
    <name type="scientific">Bombilactobacillus apium</name>
    <dbReference type="NCBI Taxonomy" id="2675299"/>
    <lineage>
        <taxon>Bacteria</taxon>
        <taxon>Bacillati</taxon>
        <taxon>Bacillota</taxon>
        <taxon>Bacilli</taxon>
        <taxon>Lactobacillales</taxon>
        <taxon>Lactobacillaceae</taxon>
        <taxon>Bombilactobacillus</taxon>
    </lineage>
</organism>
<dbReference type="GO" id="GO:0030649">
    <property type="term" value="P:aminoglycoside antibiotic catabolic process"/>
    <property type="evidence" value="ECO:0007669"/>
    <property type="project" value="TreeGrafter"/>
</dbReference>
<accession>A0A850RA99</accession>
<dbReference type="PANTHER" id="PTHR37817">
    <property type="entry name" value="N-ACETYLTRANSFERASE EIS"/>
    <property type="match status" value="1"/>
</dbReference>
<feature type="domain" description="Enhanced intracellular survival protein" evidence="1">
    <location>
        <begin position="51"/>
        <end position="128"/>
    </location>
</feature>
<proteinExistence type="predicted"/>
<protein>
    <submittedName>
        <fullName evidence="2">Sterol carrier protein domain-containing protein</fullName>
    </submittedName>
</protein>
<name>A0A850RA99_9LACO</name>
<reference evidence="2 3" key="1">
    <citation type="submission" date="2020-06" db="EMBL/GenBank/DDBJ databases">
        <authorList>
            <person name="Kang J."/>
        </authorList>
    </citation>
    <scope>NUCLEOTIDE SEQUENCE [LARGE SCALE GENOMIC DNA]</scope>
    <source>
        <strain evidence="2 3">DCY120</strain>
    </source>
</reference>
<dbReference type="GO" id="GO:0034069">
    <property type="term" value="F:aminoglycoside N-acetyltransferase activity"/>
    <property type="evidence" value="ECO:0007669"/>
    <property type="project" value="TreeGrafter"/>
</dbReference>
<dbReference type="RefSeq" id="WP_176942453.1">
    <property type="nucleotide sequence ID" value="NZ_JABZEC010000003.1"/>
</dbReference>
<evidence type="ECO:0000313" key="2">
    <source>
        <dbReference type="EMBL" id="NVY96286.1"/>
    </source>
</evidence>
<dbReference type="InterPro" id="IPR036527">
    <property type="entry name" value="SCP2_sterol-bd_dom_sf"/>
</dbReference>
<dbReference type="AlphaFoldDB" id="A0A850RA99"/>
<dbReference type="Pfam" id="PF13530">
    <property type="entry name" value="SCP2_2"/>
    <property type="match status" value="1"/>
</dbReference>
<dbReference type="EMBL" id="JABZEC010000003">
    <property type="protein sequence ID" value="NVY96286.1"/>
    <property type="molecule type" value="Genomic_DNA"/>
</dbReference>
<dbReference type="InterPro" id="IPR051554">
    <property type="entry name" value="Acetyltransferase_Eis"/>
</dbReference>
<gene>
    <name evidence="2" type="ORF">HU830_03720</name>
</gene>
<keyword evidence="3" id="KW-1185">Reference proteome</keyword>
<dbReference type="Proteomes" id="UP000563523">
    <property type="component" value="Unassembled WGS sequence"/>
</dbReference>
<dbReference type="SUPFAM" id="SSF55718">
    <property type="entry name" value="SCP-like"/>
    <property type="match status" value="1"/>
</dbReference>
<comment type="caution">
    <text evidence="2">The sequence shown here is derived from an EMBL/GenBank/DDBJ whole genome shotgun (WGS) entry which is preliminary data.</text>
</comment>
<sequence>MLQFVSHHWNTFNKFTSITPSSRYHNNWLADPAILTTQINPYMMVRIVNLADFLERYPYQKSEFEPITLVVQDANLPENTGVWQIQRVAGQTQYQKLSAKAETKGISIQRLTSVLLGSTKLQDLRRTGENPWSPTTTQH</sequence>
<dbReference type="InterPro" id="IPR025559">
    <property type="entry name" value="Eis_dom"/>
</dbReference>
<dbReference type="PANTHER" id="PTHR37817:SF1">
    <property type="entry name" value="N-ACETYLTRANSFERASE EIS"/>
    <property type="match status" value="1"/>
</dbReference>
<evidence type="ECO:0000259" key="1">
    <source>
        <dbReference type="Pfam" id="PF13530"/>
    </source>
</evidence>
<evidence type="ECO:0000313" key="3">
    <source>
        <dbReference type="Proteomes" id="UP000563523"/>
    </source>
</evidence>
<dbReference type="Gene3D" id="3.30.1050.10">
    <property type="entry name" value="SCP2 sterol-binding domain"/>
    <property type="match status" value="1"/>
</dbReference>